<dbReference type="Gene3D" id="3.30.460.10">
    <property type="entry name" value="Beta Polymerase, domain 2"/>
    <property type="match status" value="2"/>
</dbReference>
<evidence type="ECO:0000256" key="3">
    <source>
        <dbReference type="ARBA" id="ARBA00022694"/>
    </source>
</evidence>
<organism evidence="14 15">
    <name type="scientific">Desulfocurvibacter africanus PCS</name>
    <dbReference type="NCBI Taxonomy" id="1262666"/>
    <lineage>
        <taxon>Bacteria</taxon>
        <taxon>Pseudomonadati</taxon>
        <taxon>Thermodesulfobacteriota</taxon>
        <taxon>Desulfovibrionia</taxon>
        <taxon>Desulfovibrionales</taxon>
        <taxon>Desulfovibrionaceae</taxon>
        <taxon>Desulfocurvibacter</taxon>
    </lineage>
</organism>
<dbReference type="GO" id="GO:0016779">
    <property type="term" value="F:nucleotidyltransferase activity"/>
    <property type="evidence" value="ECO:0007669"/>
    <property type="project" value="UniProtKB-KW"/>
</dbReference>
<feature type="domain" description="Poly A polymerase head" evidence="12">
    <location>
        <begin position="3"/>
        <end position="40"/>
    </location>
</feature>
<dbReference type="InterPro" id="IPR050124">
    <property type="entry name" value="tRNA_CCA-adding_enzyme"/>
</dbReference>
<dbReference type="SUPFAM" id="SSF81891">
    <property type="entry name" value="Poly A polymerase C-terminal region-like"/>
    <property type="match status" value="1"/>
</dbReference>
<keyword evidence="10 11" id="KW-0694">RNA-binding</keyword>
<evidence type="ECO:0000256" key="8">
    <source>
        <dbReference type="ARBA" id="ARBA00022840"/>
    </source>
</evidence>
<comment type="caution">
    <text evidence="14">The sequence shown here is derived from an EMBL/GenBank/DDBJ whole genome shotgun (WGS) entry which is preliminary data.</text>
</comment>
<dbReference type="EMBL" id="AOSV01000003">
    <property type="protein sequence ID" value="EMG38735.1"/>
    <property type="molecule type" value="Genomic_DNA"/>
</dbReference>
<dbReference type="GO" id="GO:0042245">
    <property type="term" value="P:RNA repair"/>
    <property type="evidence" value="ECO:0007669"/>
    <property type="project" value="UniProtKB-KW"/>
</dbReference>
<dbReference type="Pfam" id="PF12627">
    <property type="entry name" value="PolyA_pol_RNAbd"/>
    <property type="match status" value="1"/>
</dbReference>
<evidence type="ECO:0000256" key="1">
    <source>
        <dbReference type="ARBA" id="ARBA00001946"/>
    </source>
</evidence>
<keyword evidence="7" id="KW-0692">RNA repair</keyword>
<gene>
    <name evidence="14" type="ORF">PCS_00366</name>
</gene>
<feature type="domain" description="tRNA nucleotidyltransferase/poly(A) polymerase RNA and SrmB- binding" evidence="13">
    <location>
        <begin position="131"/>
        <end position="191"/>
    </location>
</feature>
<dbReference type="InterPro" id="IPR002646">
    <property type="entry name" value="PolA_pol_head_dom"/>
</dbReference>
<dbReference type="GO" id="GO:0005524">
    <property type="term" value="F:ATP binding"/>
    <property type="evidence" value="ECO:0007669"/>
    <property type="project" value="UniProtKB-KW"/>
</dbReference>
<comment type="similarity">
    <text evidence="11">Belongs to the tRNA nucleotidyltransferase/poly(A) polymerase family.</text>
</comment>
<dbReference type="InterPro" id="IPR043519">
    <property type="entry name" value="NT_sf"/>
</dbReference>
<dbReference type="InterPro" id="IPR032828">
    <property type="entry name" value="PolyA_RNA-bd"/>
</dbReference>
<dbReference type="GO" id="GO:0003723">
    <property type="term" value="F:RNA binding"/>
    <property type="evidence" value="ECO:0007669"/>
    <property type="project" value="UniProtKB-KW"/>
</dbReference>
<evidence type="ECO:0000256" key="4">
    <source>
        <dbReference type="ARBA" id="ARBA00022695"/>
    </source>
</evidence>
<evidence type="ECO:0000313" key="14">
    <source>
        <dbReference type="EMBL" id="EMG38735.1"/>
    </source>
</evidence>
<dbReference type="Pfam" id="PF01743">
    <property type="entry name" value="PolyA_pol"/>
    <property type="match status" value="1"/>
</dbReference>
<evidence type="ECO:0000256" key="2">
    <source>
        <dbReference type="ARBA" id="ARBA00022679"/>
    </source>
</evidence>
<comment type="cofactor">
    <cofactor evidence="1">
        <name>Mg(2+)</name>
        <dbReference type="ChEBI" id="CHEBI:18420"/>
    </cofactor>
</comment>
<evidence type="ECO:0000256" key="9">
    <source>
        <dbReference type="ARBA" id="ARBA00022842"/>
    </source>
</evidence>
<evidence type="ECO:0000259" key="12">
    <source>
        <dbReference type="Pfam" id="PF01743"/>
    </source>
</evidence>
<dbReference type="PATRIC" id="fig|1262666.3.peg.367"/>
<keyword evidence="8" id="KW-0067">ATP-binding</keyword>
<proteinExistence type="inferred from homology"/>
<dbReference type="PANTHER" id="PTHR47545">
    <property type="entry name" value="MULTIFUNCTIONAL CCA PROTEIN"/>
    <property type="match status" value="1"/>
</dbReference>
<keyword evidence="2 11" id="KW-0808">Transferase</keyword>
<sequence length="383" mass="42454">MKLFLVGGAVRDLLLGRPRSDEDILVFGMGREEFRQRFPMAKEVGRTTPSFLLEGREYMLPRGPDIDADLAARDLTINALALDEQGQLYAHPRALEDLHHRILHPASPDSLIADPVRVLRAARFSAELPDFAASDELLQAMREAARKTGYAELPRERVSKEILKAMAAPRPSRFIGLLAQAGALAPWFAEIEGFDRIPAGPAPYHTGSLLAHLQRVMDRLAGSPLAVWMGLCHDLGKAGTDPSRWPKHHKHDKLGAPLAEVLARRLGLPERYVRAGRIAAALHMTAARYSILRPGTRVDILSQLHNHGLLEEMFALIAADQPESAPLADAARMEAQARHDLQTMLKVRLPPEDRNRGPLSGQRLRELRCLALAESEHRQSSVD</sequence>
<protein>
    <submittedName>
        <fullName evidence="14">tRNA nucleotidyltransferase/poly(A) polymerase</fullName>
    </submittedName>
</protein>
<keyword evidence="6" id="KW-0547">Nucleotide-binding</keyword>
<dbReference type="OrthoDB" id="9805698at2"/>
<reference evidence="14 15" key="1">
    <citation type="journal article" date="2013" name="Genome Announc.">
        <title>Draft Genome Sequence for Desulfovibrio africanus Strain PCS.</title>
        <authorList>
            <person name="Brown S.D."/>
            <person name="Utturkar S.M."/>
            <person name="Arkin A.P."/>
            <person name="Deutschbauer A.M."/>
            <person name="Elias D.A."/>
            <person name="Hazen T.C."/>
            <person name="Chakraborty R."/>
        </authorList>
    </citation>
    <scope>NUCLEOTIDE SEQUENCE [LARGE SCALE GENOMIC DNA]</scope>
    <source>
        <strain evidence="14 15">PCS</strain>
    </source>
</reference>
<dbReference type="Gene3D" id="1.10.3090.10">
    <property type="entry name" value="cca-adding enzyme, domain 2"/>
    <property type="match status" value="1"/>
</dbReference>
<evidence type="ECO:0000256" key="11">
    <source>
        <dbReference type="RuleBase" id="RU003953"/>
    </source>
</evidence>
<evidence type="ECO:0000256" key="5">
    <source>
        <dbReference type="ARBA" id="ARBA00022723"/>
    </source>
</evidence>
<evidence type="ECO:0000259" key="13">
    <source>
        <dbReference type="Pfam" id="PF12627"/>
    </source>
</evidence>
<dbReference type="PANTHER" id="PTHR47545:SF1">
    <property type="entry name" value="MULTIFUNCTIONAL CCA PROTEIN"/>
    <property type="match status" value="1"/>
</dbReference>
<dbReference type="Proteomes" id="UP000011922">
    <property type="component" value="Unassembled WGS sequence"/>
</dbReference>
<dbReference type="GO" id="GO:0008033">
    <property type="term" value="P:tRNA processing"/>
    <property type="evidence" value="ECO:0007669"/>
    <property type="project" value="UniProtKB-KW"/>
</dbReference>
<accession>M5PXM8</accession>
<keyword evidence="3" id="KW-0819">tRNA processing</keyword>
<keyword evidence="9" id="KW-0460">Magnesium</keyword>
<dbReference type="SUPFAM" id="SSF81301">
    <property type="entry name" value="Nucleotidyltransferase"/>
    <property type="match status" value="1"/>
</dbReference>
<dbReference type="RefSeq" id="WP_005983462.1">
    <property type="nucleotide sequence ID" value="NZ_AOSV01000003.1"/>
</dbReference>
<evidence type="ECO:0000313" key="15">
    <source>
        <dbReference type="Proteomes" id="UP000011922"/>
    </source>
</evidence>
<evidence type="ECO:0000256" key="10">
    <source>
        <dbReference type="ARBA" id="ARBA00022884"/>
    </source>
</evidence>
<evidence type="ECO:0000256" key="6">
    <source>
        <dbReference type="ARBA" id="ARBA00022741"/>
    </source>
</evidence>
<keyword evidence="5" id="KW-0479">Metal-binding</keyword>
<dbReference type="AlphaFoldDB" id="M5PXM8"/>
<evidence type="ECO:0000256" key="7">
    <source>
        <dbReference type="ARBA" id="ARBA00022800"/>
    </source>
</evidence>
<name>M5PXM8_DESAF</name>
<keyword evidence="4" id="KW-0548">Nucleotidyltransferase</keyword>
<dbReference type="GO" id="GO:0046872">
    <property type="term" value="F:metal ion binding"/>
    <property type="evidence" value="ECO:0007669"/>
    <property type="project" value="UniProtKB-KW"/>
</dbReference>